<reference evidence="5" key="2">
    <citation type="submission" date="2023-06" db="EMBL/GenBank/DDBJ databases">
        <authorList>
            <consortium name="Lawrence Berkeley National Laboratory"/>
            <person name="Haridas S."/>
            <person name="Hensen N."/>
            <person name="Bonometti L."/>
            <person name="Westerberg I."/>
            <person name="Brannstrom I.O."/>
            <person name="Guillou S."/>
            <person name="Cros-Aarteil S."/>
            <person name="Calhoun S."/>
            <person name="Kuo A."/>
            <person name="Mondo S."/>
            <person name="Pangilinan J."/>
            <person name="Riley R."/>
            <person name="Labutti K."/>
            <person name="Andreopoulos B."/>
            <person name="Lipzen A."/>
            <person name="Chen C."/>
            <person name="Yanf M."/>
            <person name="Daum C."/>
            <person name="Ng V."/>
            <person name="Clum A."/>
            <person name="Steindorff A."/>
            <person name="Ohm R."/>
            <person name="Martin F."/>
            <person name="Silar P."/>
            <person name="Natvig D."/>
            <person name="Lalanne C."/>
            <person name="Gautier V."/>
            <person name="Ament-Velasquez S.L."/>
            <person name="Kruys A."/>
            <person name="Hutchinson M.I."/>
            <person name="Powell A.J."/>
            <person name="Barry K."/>
            <person name="Miller A.N."/>
            <person name="Grigoriev I.V."/>
            <person name="Debuchy R."/>
            <person name="Gladieux P."/>
            <person name="Thoren M.H."/>
            <person name="Johannesson H."/>
        </authorList>
    </citation>
    <scope>NUCLEOTIDE SEQUENCE</scope>
    <source>
        <strain evidence="5">CBS 958.72</strain>
    </source>
</reference>
<dbReference type="InterPro" id="IPR001969">
    <property type="entry name" value="Aspartic_peptidase_AS"/>
</dbReference>
<protein>
    <submittedName>
        <fullName evidence="5">Aspartic peptidase domain-containing protein</fullName>
    </submittedName>
</protein>
<evidence type="ECO:0000256" key="1">
    <source>
        <dbReference type="ARBA" id="ARBA00007447"/>
    </source>
</evidence>
<keyword evidence="2 3" id="KW-0064">Aspartyl protease</keyword>
<accession>A0AAE0JVP0</accession>
<keyword evidence="3" id="KW-0378">Hydrolase</keyword>
<keyword evidence="6" id="KW-1185">Reference proteome</keyword>
<organism evidence="5 6">
    <name type="scientific">Lasiosphaeria ovina</name>
    <dbReference type="NCBI Taxonomy" id="92902"/>
    <lineage>
        <taxon>Eukaryota</taxon>
        <taxon>Fungi</taxon>
        <taxon>Dikarya</taxon>
        <taxon>Ascomycota</taxon>
        <taxon>Pezizomycotina</taxon>
        <taxon>Sordariomycetes</taxon>
        <taxon>Sordariomycetidae</taxon>
        <taxon>Sordariales</taxon>
        <taxon>Lasiosphaeriaceae</taxon>
        <taxon>Lasiosphaeria</taxon>
    </lineage>
</organism>
<evidence type="ECO:0000259" key="4">
    <source>
        <dbReference type="PROSITE" id="PS51767"/>
    </source>
</evidence>
<dbReference type="PROSITE" id="PS51767">
    <property type="entry name" value="PEPTIDASE_A1"/>
    <property type="match status" value="1"/>
</dbReference>
<dbReference type="PANTHER" id="PTHR47966">
    <property type="entry name" value="BETA-SITE APP-CLEAVING ENZYME, ISOFORM A-RELATED"/>
    <property type="match status" value="1"/>
</dbReference>
<dbReference type="Pfam" id="PF00026">
    <property type="entry name" value="Asp"/>
    <property type="match status" value="1"/>
</dbReference>
<reference evidence="5" key="1">
    <citation type="journal article" date="2023" name="Mol. Phylogenet. Evol.">
        <title>Genome-scale phylogeny and comparative genomics of the fungal order Sordariales.</title>
        <authorList>
            <person name="Hensen N."/>
            <person name="Bonometti L."/>
            <person name="Westerberg I."/>
            <person name="Brannstrom I.O."/>
            <person name="Guillou S."/>
            <person name="Cros-Aarteil S."/>
            <person name="Calhoun S."/>
            <person name="Haridas S."/>
            <person name="Kuo A."/>
            <person name="Mondo S."/>
            <person name="Pangilinan J."/>
            <person name="Riley R."/>
            <person name="LaButti K."/>
            <person name="Andreopoulos B."/>
            <person name="Lipzen A."/>
            <person name="Chen C."/>
            <person name="Yan M."/>
            <person name="Daum C."/>
            <person name="Ng V."/>
            <person name="Clum A."/>
            <person name="Steindorff A."/>
            <person name="Ohm R.A."/>
            <person name="Martin F."/>
            <person name="Silar P."/>
            <person name="Natvig D.O."/>
            <person name="Lalanne C."/>
            <person name="Gautier V."/>
            <person name="Ament-Velasquez S.L."/>
            <person name="Kruys A."/>
            <person name="Hutchinson M.I."/>
            <person name="Powell A.J."/>
            <person name="Barry K."/>
            <person name="Miller A.N."/>
            <person name="Grigoriev I.V."/>
            <person name="Debuchy R."/>
            <person name="Gladieux P."/>
            <person name="Hiltunen Thoren M."/>
            <person name="Johannesson H."/>
        </authorList>
    </citation>
    <scope>NUCLEOTIDE SEQUENCE</scope>
    <source>
        <strain evidence="5">CBS 958.72</strain>
    </source>
</reference>
<evidence type="ECO:0000313" key="6">
    <source>
        <dbReference type="Proteomes" id="UP001287356"/>
    </source>
</evidence>
<name>A0AAE0JVP0_9PEZI</name>
<dbReference type="AlphaFoldDB" id="A0AAE0JVP0"/>
<dbReference type="Proteomes" id="UP001287356">
    <property type="component" value="Unassembled WGS sequence"/>
</dbReference>
<dbReference type="GO" id="GO:0006508">
    <property type="term" value="P:proteolysis"/>
    <property type="evidence" value="ECO:0007669"/>
    <property type="project" value="UniProtKB-KW"/>
</dbReference>
<dbReference type="InterPro" id="IPR033121">
    <property type="entry name" value="PEPTIDASE_A1"/>
</dbReference>
<sequence>MVCNAPYLPPCQVETLRPRPRSAADDSLSFCRRVNPDCQDTSLQASQAQECLADGLYDPSKSSTSSQSGLSAKTTSIKYGIGDVKLSYVKDTISLPGGTKAASVTNAQFGMATSTEDLNEGILGLSYGLNTNLNYSNFIDELEAQGVTNSKAFSVALGSDKASDGGVIIFGGVDTKKFTGKLSTHAILGPQFTGDINRYYLPLASVGVDRGSGNTKTYSTGTVAVVLDSGSSLSYLPDAVAKAMARDFGATFSQRSGVYIVPCSQQKTAGNFQFAFGTAGNTATFSVPIDDFIVDLGGDTCILGATTNGGTAADPVLLGDSFMRSVYVVFDQTTETVSIAPYANCGQNEQAIPKTGAANFTGECDPGATSGSGSGSTTKLNAAANWHQSAPRAAAAAAAVLAVAVAAAL</sequence>
<dbReference type="PANTHER" id="PTHR47966:SF65">
    <property type="entry name" value="ASPARTIC-TYPE ENDOPEPTIDASE"/>
    <property type="match status" value="1"/>
</dbReference>
<dbReference type="InterPro" id="IPR021109">
    <property type="entry name" value="Peptidase_aspartic_dom_sf"/>
</dbReference>
<dbReference type="Gene3D" id="2.40.70.10">
    <property type="entry name" value="Acid Proteases"/>
    <property type="match status" value="2"/>
</dbReference>
<dbReference type="PRINTS" id="PR00792">
    <property type="entry name" value="PEPSIN"/>
</dbReference>
<dbReference type="SUPFAM" id="SSF50630">
    <property type="entry name" value="Acid proteases"/>
    <property type="match status" value="1"/>
</dbReference>
<keyword evidence="3" id="KW-0645">Protease</keyword>
<dbReference type="EMBL" id="JAULSN010000009">
    <property type="protein sequence ID" value="KAK3365169.1"/>
    <property type="molecule type" value="Genomic_DNA"/>
</dbReference>
<evidence type="ECO:0000313" key="5">
    <source>
        <dbReference type="EMBL" id="KAK3365169.1"/>
    </source>
</evidence>
<dbReference type="GO" id="GO:0004190">
    <property type="term" value="F:aspartic-type endopeptidase activity"/>
    <property type="evidence" value="ECO:0007669"/>
    <property type="project" value="UniProtKB-KW"/>
</dbReference>
<comment type="caution">
    <text evidence="5">The sequence shown here is derived from an EMBL/GenBank/DDBJ whole genome shotgun (WGS) entry which is preliminary data.</text>
</comment>
<gene>
    <name evidence="5" type="ORF">B0T24DRAFT_639330</name>
</gene>
<dbReference type="PROSITE" id="PS00141">
    <property type="entry name" value="ASP_PROTEASE"/>
    <property type="match status" value="1"/>
</dbReference>
<proteinExistence type="inferred from homology"/>
<evidence type="ECO:0000256" key="2">
    <source>
        <dbReference type="ARBA" id="ARBA00022750"/>
    </source>
</evidence>
<feature type="domain" description="Peptidase A1" evidence="4">
    <location>
        <begin position="1"/>
        <end position="340"/>
    </location>
</feature>
<evidence type="ECO:0000256" key="3">
    <source>
        <dbReference type="RuleBase" id="RU000454"/>
    </source>
</evidence>
<dbReference type="InterPro" id="IPR001461">
    <property type="entry name" value="Aspartic_peptidase_A1"/>
</dbReference>
<comment type="similarity">
    <text evidence="1 3">Belongs to the peptidase A1 family.</text>
</comment>